<evidence type="ECO:0000313" key="2">
    <source>
        <dbReference type="Proteomes" id="UP000305848"/>
    </source>
</evidence>
<evidence type="ECO:0000313" key="1">
    <source>
        <dbReference type="EMBL" id="TKK66939.1"/>
    </source>
</evidence>
<keyword evidence="2" id="KW-1185">Reference proteome</keyword>
<dbReference type="AlphaFoldDB" id="A0A4U3KYI6"/>
<protein>
    <submittedName>
        <fullName evidence="1">Uncharacterized protein</fullName>
    </submittedName>
</protein>
<proteinExistence type="predicted"/>
<reference evidence="1 2" key="1">
    <citation type="submission" date="2019-05" db="EMBL/GenBank/DDBJ databases">
        <title>Panacibacter sp. strain 17mud1-8 Genome sequencing and assembly.</title>
        <authorList>
            <person name="Chhetri G."/>
        </authorList>
    </citation>
    <scope>NUCLEOTIDE SEQUENCE [LARGE SCALE GENOMIC DNA]</scope>
    <source>
        <strain evidence="1 2">17mud1-8</strain>
    </source>
</reference>
<gene>
    <name evidence="1" type="ORF">FC093_15675</name>
</gene>
<dbReference type="Proteomes" id="UP000305848">
    <property type="component" value="Unassembled WGS sequence"/>
</dbReference>
<comment type="caution">
    <text evidence="1">The sequence shown here is derived from an EMBL/GenBank/DDBJ whole genome shotgun (WGS) entry which is preliminary data.</text>
</comment>
<dbReference type="OrthoDB" id="680646at2"/>
<sequence length="184" mass="20065">MRIVLVLIIMMVAAVVKAQAVLPGSFIDYTYRGTFAHNIPLQDSSSKKKWSFSKYTGLSASYSFFKGGSASVIAAPLGLQINRQLTNNVYAFAGVSVAPAYINFNNAFLPSGFNKTTANNTLLRSNNFGLYSRAEVGLMYVNPEKTFSVSGSIGIERSSSPVFYYPTNAIRQNNIVSPYKGMLP</sequence>
<name>A0A4U3KYI6_9BACT</name>
<dbReference type="EMBL" id="SZQL01000013">
    <property type="protein sequence ID" value="TKK66939.1"/>
    <property type="molecule type" value="Genomic_DNA"/>
</dbReference>
<accession>A0A4U3KYI6</accession>
<dbReference type="RefSeq" id="WP_137262756.1">
    <property type="nucleotide sequence ID" value="NZ_SZQL01000013.1"/>
</dbReference>
<organism evidence="1 2">
    <name type="scientific">Ilyomonas limi</name>
    <dbReference type="NCBI Taxonomy" id="2575867"/>
    <lineage>
        <taxon>Bacteria</taxon>
        <taxon>Pseudomonadati</taxon>
        <taxon>Bacteroidota</taxon>
        <taxon>Chitinophagia</taxon>
        <taxon>Chitinophagales</taxon>
        <taxon>Chitinophagaceae</taxon>
        <taxon>Ilyomonas</taxon>
    </lineage>
</organism>